<comment type="subunit">
    <text evidence="3">Homodimer.</text>
</comment>
<dbReference type="Pfam" id="PF00155">
    <property type="entry name" value="Aminotran_1_2"/>
    <property type="match status" value="1"/>
</dbReference>
<keyword evidence="6" id="KW-0663">Pyridoxal phosphate</keyword>
<dbReference type="Gene3D" id="3.40.640.10">
    <property type="entry name" value="Type I PLP-dependent aspartate aminotransferase-like (Major domain)"/>
    <property type="match status" value="1"/>
</dbReference>
<dbReference type="RefSeq" id="WP_198685601.1">
    <property type="nucleotide sequence ID" value="NZ_JAEIJD010000004.1"/>
</dbReference>
<dbReference type="GO" id="GO:0004069">
    <property type="term" value="F:L-aspartate:2-oxoglutarate aminotransferase activity"/>
    <property type="evidence" value="ECO:0007669"/>
    <property type="project" value="TreeGrafter"/>
</dbReference>
<evidence type="ECO:0000313" key="9">
    <source>
        <dbReference type="EMBL" id="MBI6629571.1"/>
    </source>
</evidence>
<dbReference type="PRINTS" id="PR00799">
    <property type="entry name" value="TRANSAMINASE"/>
</dbReference>
<evidence type="ECO:0000256" key="4">
    <source>
        <dbReference type="ARBA" id="ARBA00022576"/>
    </source>
</evidence>
<keyword evidence="10" id="KW-1185">Reference proteome</keyword>
<accession>A0A934HRI5</accession>
<dbReference type="InterPro" id="IPR015424">
    <property type="entry name" value="PyrdxlP-dep_Trfase"/>
</dbReference>
<evidence type="ECO:0000256" key="5">
    <source>
        <dbReference type="ARBA" id="ARBA00022679"/>
    </source>
</evidence>
<evidence type="ECO:0000256" key="1">
    <source>
        <dbReference type="ARBA" id="ARBA00001933"/>
    </source>
</evidence>
<gene>
    <name evidence="9" type="ORF">JAO82_06700</name>
</gene>
<dbReference type="SUPFAM" id="SSF53383">
    <property type="entry name" value="PLP-dependent transferases"/>
    <property type="match status" value="1"/>
</dbReference>
<dbReference type="PANTHER" id="PTHR11879:SF22">
    <property type="entry name" value="ASPARTATE AMINOTRANSFERASE, MITOCHONDRIAL"/>
    <property type="match status" value="1"/>
</dbReference>
<reference evidence="9" key="1">
    <citation type="submission" date="2020-12" db="EMBL/GenBank/DDBJ databases">
        <title>Pontibaca salina gen. nov., sp. nov., isolated from marine sediment.</title>
        <authorList>
            <person name="Bo J."/>
            <person name="Wang S."/>
            <person name="Song X."/>
            <person name="Du Z."/>
        </authorList>
    </citation>
    <scope>NUCLEOTIDE SEQUENCE</scope>
    <source>
        <strain evidence="9">S1109L</strain>
    </source>
</reference>
<evidence type="ECO:0000259" key="8">
    <source>
        <dbReference type="Pfam" id="PF00155"/>
    </source>
</evidence>
<feature type="domain" description="Aminotransferase class I/classII large" evidence="8">
    <location>
        <begin position="27"/>
        <end position="389"/>
    </location>
</feature>
<name>A0A934HRI5_9RHOB</name>
<dbReference type="GO" id="GO:0042802">
    <property type="term" value="F:identical protein binding"/>
    <property type="evidence" value="ECO:0007669"/>
    <property type="project" value="TreeGrafter"/>
</dbReference>
<evidence type="ECO:0000256" key="6">
    <source>
        <dbReference type="ARBA" id="ARBA00022898"/>
    </source>
</evidence>
<dbReference type="PANTHER" id="PTHR11879">
    <property type="entry name" value="ASPARTATE AMINOTRANSFERASE"/>
    <property type="match status" value="1"/>
</dbReference>
<dbReference type="GO" id="GO:0005829">
    <property type="term" value="C:cytosol"/>
    <property type="evidence" value="ECO:0007669"/>
    <property type="project" value="TreeGrafter"/>
</dbReference>
<organism evidence="9 10">
    <name type="scientific">Pontibaca salina</name>
    <dbReference type="NCBI Taxonomy" id="2795731"/>
    <lineage>
        <taxon>Bacteria</taxon>
        <taxon>Pseudomonadati</taxon>
        <taxon>Pseudomonadota</taxon>
        <taxon>Alphaproteobacteria</taxon>
        <taxon>Rhodobacterales</taxon>
        <taxon>Roseobacteraceae</taxon>
        <taxon>Pontibaca</taxon>
    </lineage>
</organism>
<dbReference type="GO" id="GO:0033585">
    <property type="term" value="P:L-phenylalanine biosynthetic process from chorismate via phenylpyruvate"/>
    <property type="evidence" value="ECO:0007669"/>
    <property type="project" value="TreeGrafter"/>
</dbReference>
<evidence type="ECO:0000256" key="2">
    <source>
        <dbReference type="ARBA" id="ARBA00007441"/>
    </source>
</evidence>
<evidence type="ECO:0000313" key="10">
    <source>
        <dbReference type="Proteomes" id="UP000613255"/>
    </source>
</evidence>
<dbReference type="InterPro" id="IPR015421">
    <property type="entry name" value="PyrdxlP-dep_Trfase_major"/>
</dbReference>
<comment type="cofactor">
    <cofactor evidence="1">
        <name>pyridoxal 5'-phosphate</name>
        <dbReference type="ChEBI" id="CHEBI:597326"/>
    </cofactor>
</comment>
<protein>
    <submittedName>
        <fullName evidence="9">Aspartate/tyrosine/aromatic aminotransferase</fullName>
    </submittedName>
</protein>
<proteinExistence type="inferred from homology"/>
<dbReference type="InterPro" id="IPR000796">
    <property type="entry name" value="Asp_trans"/>
</dbReference>
<feature type="coiled-coil region" evidence="7">
    <location>
        <begin position="301"/>
        <end position="328"/>
    </location>
</feature>
<comment type="caution">
    <text evidence="9">The sequence shown here is derived from an EMBL/GenBank/DDBJ whole genome shotgun (WGS) entry which is preliminary data.</text>
</comment>
<dbReference type="CDD" id="cd00609">
    <property type="entry name" value="AAT_like"/>
    <property type="match status" value="1"/>
</dbReference>
<evidence type="ECO:0000256" key="7">
    <source>
        <dbReference type="SAM" id="Coils"/>
    </source>
</evidence>
<dbReference type="InterPro" id="IPR015422">
    <property type="entry name" value="PyrdxlP-dep_Trfase_small"/>
</dbReference>
<dbReference type="GO" id="GO:0030170">
    <property type="term" value="F:pyridoxal phosphate binding"/>
    <property type="evidence" value="ECO:0007669"/>
    <property type="project" value="InterPro"/>
</dbReference>
<dbReference type="NCBIfam" id="NF006719">
    <property type="entry name" value="PRK09257.1"/>
    <property type="match status" value="1"/>
</dbReference>
<keyword evidence="7" id="KW-0175">Coiled coil</keyword>
<dbReference type="Proteomes" id="UP000613255">
    <property type="component" value="Unassembled WGS sequence"/>
</dbReference>
<comment type="similarity">
    <text evidence="2">Belongs to the class-I pyridoxal-phosphate-dependent aminotransferase family.</text>
</comment>
<dbReference type="EMBL" id="JAEIJD010000004">
    <property type="protein sequence ID" value="MBI6629571.1"/>
    <property type="molecule type" value="Genomic_DNA"/>
</dbReference>
<evidence type="ECO:0000256" key="3">
    <source>
        <dbReference type="ARBA" id="ARBA00011738"/>
    </source>
</evidence>
<dbReference type="GO" id="GO:0004838">
    <property type="term" value="F:L-tyrosine-2-oxoglutarate transaminase activity"/>
    <property type="evidence" value="ECO:0007669"/>
    <property type="project" value="TreeGrafter"/>
</dbReference>
<dbReference type="Gene3D" id="3.90.1150.10">
    <property type="entry name" value="Aspartate Aminotransferase, domain 1"/>
    <property type="match status" value="1"/>
</dbReference>
<dbReference type="AlphaFoldDB" id="A0A934HRI5"/>
<keyword evidence="4 9" id="KW-0032">Aminotransferase</keyword>
<keyword evidence="5" id="KW-0808">Transferase</keyword>
<sequence>MFENLQAQPADKILALMQAFRDDPRADKIDLGVGVYRNAEGITPIMRAIKSAEHRLWQEQTSKAYVGLAGDPAFADAMIRLVLNNAVPRENIAAAATPGGTGAVRQAFEMIRLANPDVRIFVSDPTWPNHLSILKFMGVETVAYRYFDSQSGGVDFDGMMADLGALRKGDVVLLHGCCHNPTGANMNLVEWQAVIDLLNDKGAVPMIDLAYQGFGDGLEADAKPTRMVASQVPECLIATSCSKNFGIYRERTGMLMAVSRNADATALNQATLAYLNRQDYSFPPDHGARLVSMILNDSALRADWTSELEEMRKTMLGLREQLAGELQRLSGSDRFGFIAQHRGMFSRLGIDPEKVEKLRADHGIYMIGDSRINIAGLNRETVPILAQAIVDVGA</sequence>
<dbReference type="InterPro" id="IPR004839">
    <property type="entry name" value="Aminotransferase_I/II_large"/>
</dbReference>